<gene>
    <name evidence="2" type="ORF">SDC9_211745</name>
</gene>
<dbReference type="AlphaFoldDB" id="A0A645JKM3"/>
<proteinExistence type="predicted"/>
<evidence type="ECO:0000313" key="2">
    <source>
        <dbReference type="EMBL" id="MPN63976.1"/>
    </source>
</evidence>
<feature type="transmembrane region" description="Helical" evidence="1">
    <location>
        <begin position="12"/>
        <end position="36"/>
    </location>
</feature>
<dbReference type="InterPro" id="IPR047135">
    <property type="entry name" value="YsiQ"/>
</dbReference>
<name>A0A645JKM3_9ZZZZ</name>
<reference evidence="2" key="1">
    <citation type="submission" date="2019-08" db="EMBL/GenBank/DDBJ databases">
        <authorList>
            <person name="Kucharzyk K."/>
            <person name="Murdoch R.W."/>
            <person name="Higgins S."/>
            <person name="Loffler F."/>
        </authorList>
    </citation>
    <scope>NUCLEOTIDE SEQUENCE</scope>
</reference>
<keyword evidence="1" id="KW-0812">Transmembrane</keyword>
<organism evidence="2">
    <name type="scientific">bioreactor metagenome</name>
    <dbReference type="NCBI Taxonomy" id="1076179"/>
    <lineage>
        <taxon>unclassified sequences</taxon>
        <taxon>metagenomes</taxon>
        <taxon>ecological metagenomes</taxon>
    </lineage>
</organism>
<evidence type="ECO:0000256" key="1">
    <source>
        <dbReference type="SAM" id="Phobius"/>
    </source>
</evidence>
<dbReference type="PANTHER" id="PTHR42925">
    <property type="entry name" value="MULTIDRUG AND TOXIN EFFLUX PROTEIN MATE FAMILY"/>
    <property type="match status" value="1"/>
</dbReference>
<dbReference type="PANTHER" id="PTHR42925:SF2">
    <property type="entry name" value="NA+ DRIVEN MULTIDRUG EFFLUX PUMP"/>
    <property type="match status" value="1"/>
</dbReference>
<comment type="caution">
    <text evidence="2">The sequence shown here is derived from an EMBL/GenBank/DDBJ whole genome shotgun (WGS) entry which is preliminary data.</text>
</comment>
<keyword evidence="1" id="KW-0472">Membrane</keyword>
<keyword evidence="1" id="KW-1133">Transmembrane helix</keyword>
<protein>
    <recommendedName>
        <fullName evidence="3">FMN/FAD exporter YeeO</fullName>
    </recommendedName>
</protein>
<sequence>MGIFRGGGDAKACLAMDLSTMWLVGVPLAFLGAVYWRLPVEQVVALITIEELIKFLMAMWRLKSGKWIHDLTEGI</sequence>
<evidence type="ECO:0008006" key="3">
    <source>
        <dbReference type="Google" id="ProtNLM"/>
    </source>
</evidence>
<dbReference type="EMBL" id="VSSQ01144220">
    <property type="protein sequence ID" value="MPN63976.1"/>
    <property type="molecule type" value="Genomic_DNA"/>
</dbReference>
<accession>A0A645JKM3</accession>